<protein>
    <submittedName>
        <fullName evidence="2">DUF3800 domain-containing protein</fullName>
    </submittedName>
</protein>
<accession>A0ABS6A6L5</accession>
<sequence>MLRNHKSIRRKHPDTVTYRAVSKKLRRRNRKSRERTVAEPKENKSALIYFDESGFTGNNLLNKSQKIFCYASVEFTHEKSENLVNHIINKYNIQNGEVKGANLIKKSKGKRAIDEIVQSLRGRTKVSLSDKKFALAGKFFEYIFEPAISKVNSVFYGINFHRFIANILHVEFTAKGVMAEEIFEDFENLMRTGDFEGLKSLFSSPKNESISPVLELICEFAFYNKESVIEELDGYIDTGSGKWVLDLTNTSLFSLLADWGQKFDELTAYCDQSKPLSEDQSIFNAMLNRKEKLYTTIGGFRSPITFNLKEPLKLVDSKEIHGVQLADALAAAFAYAFDSENDDEYAIKWRGLFEEVVTEGSIFPDYDYVDLNKIEVQRNAILLKELVERSKKGISLTDNIGEYLRFITAMLHVSPLEIET</sequence>
<feature type="compositionally biased region" description="Basic residues" evidence="1">
    <location>
        <begin position="21"/>
        <end position="33"/>
    </location>
</feature>
<feature type="region of interest" description="Disordered" evidence="1">
    <location>
        <begin position="20"/>
        <end position="39"/>
    </location>
</feature>
<keyword evidence="3" id="KW-1185">Reference proteome</keyword>
<organism evidence="2 3">
    <name type="scientific">Marinobacter salexigens</name>
    <dbReference type="NCBI Taxonomy" id="1925763"/>
    <lineage>
        <taxon>Bacteria</taxon>
        <taxon>Pseudomonadati</taxon>
        <taxon>Pseudomonadota</taxon>
        <taxon>Gammaproteobacteria</taxon>
        <taxon>Pseudomonadales</taxon>
        <taxon>Marinobacteraceae</taxon>
        <taxon>Marinobacter</taxon>
    </lineage>
</organism>
<dbReference type="InterPro" id="IPR024524">
    <property type="entry name" value="DUF3800"/>
</dbReference>
<proteinExistence type="predicted"/>
<comment type="caution">
    <text evidence="2">The sequence shown here is derived from an EMBL/GenBank/DDBJ whole genome shotgun (WGS) entry which is preliminary data.</text>
</comment>
<dbReference type="Pfam" id="PF12686">
    <property type="entry name" value="DUF3800"/>
    <property type="match status" value="1"/>
</dbReference>
<dbReference type="Proteomes" id="UP000753376">
    <property type="component" value="Unassembled WGS sequence"/>
</dbReference>
<dbReference type="RefSeq" id="WP_216007730.1">
    <property type="nucleotide sequence ID" value="NZ_JAHKPV010000008.1"/>
</dbReference>
<evidence type="ECO:0000256" key="1">
    <source>
        <dbReference type="SAM" id="MobiDB-lite"/>
    </source>
</evidence>
<gene>
    <name evidence="2" type="ORF">KO508_07430</name>
</gene>
<name>A0ABS6A6L5_9GAMM</name>
<dbReference type="EMBL" id="JAHKPV010000008">
    <property type="protein sequence ID" value="MBU2873843.1"/>
    <property type="molecule type" value="Genomic_DNA"/>
</dbReference>
<evidence type="ECO:0000313" key="2">
    <source>
        <dbReference type="EMBL" id="MBU2873843.1"/>
    </source>
</evidence>
<evidence type="ECO:0000313" key="3">
    <source>
        <dbReference type="Proteomes" id="UP000753376"/>
    </source>
</evidence>
<reference evidence="2 3" key="1">
    <citation type="submission" date="2021-05" db="EMBL/GenBank/DDBJ databases">
        <title>Draft genomes of bacteria isolated from model marine particles.</title>
        <authorList>
            <person name="Datta M.S."/>
            <person name="Schwartzman J.A."/>
            <person name="Enke T.N."/>
            <person name="Saavedra J."/>
            <person name="Cermak N."/>
            <person name="Cordero O.X."/>
        </authorList>
    </citation>
    <scope>NUCLEOTIDE SEQUENCE [LARGE SCALE GENOMIC DNA]</scope>
    <source>
        <strain evidence="2 3">D2M19</strain>
    </source>
</reference>